<comment type="subcellular location">
    <subcellularLocation>
        <location evidence="1">Nucleus</location>
    </subcellularLocation>
</comment>
<keyword evidence="2" id="KW-0539">Nucleus</keyword>
<name>A0A8H6R5N5_9PEZI</name>
<feature type="compositionally biased region" description="Polar residues" evidence="3">
    <location>
        <begin position="82"/>
        <end position="102"/>
    </location>
</feature>
<protein>
    <recommendedName>
        <fullName evidence="6">Arca-like protein</fullName>
    </recommendedName>
</protein>
<dbReference type="GO" id="GO:0000976">
    <property type="term" value="F:transcription cis-regulatory region binding"/>
    <property type="evidence" value="ECO:0007669"/>
    <property type="project" value="TreeGrafter"/>
</dbReference>
<evidence type="ECO:0000256" key="2">
    <source>
        <dbReference type="ARBA" id="ARBA00023242"/>
    </source>
</evidence>
<feature type="region of interest" description="Disordered" evidence="3">
    <location>
        <begin position="142"/>
        <end position="172"/>
    </location>
</feature>
<evidence type="ECO:0000256" key="3">
    <source>
        <dbReference type="SAM" id="MobiDB-lite"/>
    </source>
</evidence>
<dbReference type="PANTHER" id="PTHR37534">
    <property type="entry name" value="TRANSCRIPTIONAL ACTIVATOR PROTEIN UGA3"/>
    <property type="match status" value="1"/>
</dbReference>
<feature type="region of interest" description="Disordered" evidence="3">
    <location>
        <begin position="20"/>
        <end position="124"/>
    </location>
</feature>
<evidence type="ECO:0000256" key="1">
    <source>
        <dbReference type="ARBA" id="ARBA00004123"/>
    </source>
</evidence>
<dbReference type="GO" id="GO:0003700">
    <property type="term" value="F:DNA-binding transcription factor activity"/>
    <property type="evidence" value="ECO:0007669"/>
    <property type="project" value="TreeGrafter"/>
</dbReference>
<organism evidence="4 5">
    <name type="scientific">Pseudocercospora fuligena</name>
    <dbReference type="NCBI Taxonomy" id="685502"/>
    <lineage>
        <taxon>Eukaryota</taxon>
        <taxon>Fungi</taxon>
        <taxon>Dikarya</taxon>
        <taxon>Ascomycota</taxon>
        <taxon>Pezizomycotina</taxon>
        <taxon>Dothideomycetes</taxon>
        <taxon>Dothideomycetidae</taxon>
        <taxon>Mycosphaerellales</taxon>
        <taxon>Mycosphaerellaceae</taxon>
        <taxon>Pseudocercospora</taxon>
    </lineage>
</organism>
<evidence type="ECO:0000313" key="5">
    <source>
        <dbReference type="Proteomes" id="UP000660729"/>
    </source>
</evidence>
<comment type="caution">
    <text evidence="4">The sequence shown here is derived from an EMBL/GenBank/DDBJ whole genome shotgun (WGS) entry which is preliminary data.</text>
</comment>
<proteinExistence type="predicted"/>
<dbReference type="GO" id="GO:0005634">
    <property type="term" value="C:nucleus"/>
    <property type="evidence" value="ECO:0007669"/>
    <property type="project" value="UniProtKB-SubCell"/>
</dbReference>
<feature type="compositionally biased region" description="Polar residues" evidence="3">
    <location>
        <begin position="40"/>
        <end position="50"/>
    </location>
</feature>
<dbReference type="InterPro" id="IPR021858">
    <property type="entry name" value="Fun_TF"/>
</dbReference>
<accession>A0A8H6R5N5</accession>
<dbReference type="OrthoDB" id="407832at2759"/>
<sequence>MKTARTLTFLDETQELINIYDHNPDEDNPNPTPFKWPQLPTASQTLSQQPPLERTQSAPASAPVPPTQPSPVTQQDFARPSPASTQAFADNGFTWSLSNSHSPRAEKHSQPSESPASQAFSDRVADASEALAAKRRRLTFESSYHSSTTSDSPRNLVRSPSEGWHTGWTPNTSIDNVTSNADIDLAAYTGLETTVSNSLSRIYLDTPVWPLQDREEARLLRYFVENLSRNFDLTDPRRHFRSVVPQRAAICPTLMNAIFALSARHLSRVGEYDPLVSNKYHQECLKHLIPMLDDTDAILDENLLASTIILRHLEEFEVPISGQVPADQHSHLLGAQAFIAAQERAAVTGGLRQAAFWVGLRQEVYVAFVNQRPVLPALEHCNIDRSFDAAEDHIWACRMVVLCADTIRFCFSDHPQTIANYTYLTSQVSQWHTSKPLTFTPIYTHQPSNPYQIFPEIWFTGDEYATGIQHYHLARILLSSYNPSIPRLGPGRAAMLREMDSEIKHHVKILCGMARSNPANAPAFTYASMAVTMAGDKFSERFEQEALIDVLEECDRMHAWPTGMAVSNLKSAWGWADQGRDGNGE</sequence>
<dbReference type="AlphaFoldDB" id="A0A8H6R5N5"/>
<dbReference type="EMBL" id="JABCIY010000344">
    <property type="protein sequence ID" value="KAF7185048.1"/>
    <property type="molecule type" value="Genomic_DNA"/>
</dbReference>
<evidence type="ECO:0000313" key="4">
    <source>
        <dbReference type="EMBL" id="KAF7185048.1"/>
    </source>
</evidence>
<dbReference type="GO" id="GO:0045944">
    <property type="term" value="P:positive regulation of transcription by RNA polymerase II"/>
    <property type="evidence" value="ECO:0007669"/>
    <property type="project" value="TreeGrafter"/>
</dbReference>
<feature type="compositionally biased region" description="Polar residues" evidence="3">
    <location>
        <begin position="111"/>
        <end position="120"/>
    </location>
</feature>
<evidence type="ECO:0008006" key="6">
    <source>
        <dbReference type="Google" id="ProtNLM"/>
    </source>
</evidence>
<reference evidence="4" key="1">
    <citation type="submission" date="2020-04" db="EMBL/GenBank/DDBJ databases">
        <title>Draft genome resource of the tomato pathogen Pseudocercospora fuligena.</title>
        <authorList>
            <person name="Zaccaron A."/>
        </authorList>
    </citation>
    <scope>NUCLEOTIDE SEQUENCE</scope>
    <source>
        <strain evidence="4">PF001</strain>
    </source>
</reference>
<feature type="compositionally biased region" description="Low complexity" evidence="3">
    <location>
        <begin position="142"/>
        <end position="152"/>
    </location>
</feature>
<dbReference type="PANTHER" id="PTHR37534:SF2">
    <property type="entry name" value="N-ACETYLTRANSFERASE DOMAIN-CONTAINING PROTEIN"/>
    <property type="match status" value="1"/>
</dbReference>
<dbReference type="Pfam" id="PF11951">
    <property type="entry name" value="Fungal_trans_2"/>
    <property type="match status" value="1"/>
</dbReference>
<dbReference type="Proteomes" id="UP000660729">
    <property type="component" value="Unassembled WGS sequence"/>
</dbReference>
<keyword evidence="5" id="KW-1185">Reference proteome</keyword>
<gene>
    <name evidence="4" type="ORF">HII31_13671</name>
</gene>